<dbReference type="CDD" id="cd04301">
    <property type="entry name" value="NAT_SF"/>
    <property type="match status" value="1"/>
</dbReference>
<evidence type="ECO:0000313" key="4">
    <source>
        <dbReference type="EMBL" id="WOS75545.1"/>
    </source>
</evidence>
<dbReference type="InterPro" id="IPR016181">
    <property type="entry name" value="Acyl_CoA_acyltransferase"/>
</dbReference>
<name>A0AAQ3LGF5_PSEAI</name>
<dbReference type="EMBL" id="CP136986">
    <property type="protein sequence ID" value="WOS75545.1"/>
    <property type="molecule type" value="Genomic_DNA"/>
</dbReference>
<evidence type="ECO:0000259" key="3">
    <source>
        <dbReference type="PROSITE" id="PS51186"/>
    </source>
</evidence>
<protein>
    <submittedName>
        <fullName evidence="4">GNAT family N-acetyltransferase</fullName>
        <ecNumber evidence="4">2.3.1.-</ecNumber>
    </submittedName>
</protein>
<dbReference type="InterPro" id="IPR000182">
    <property type="entry name" value="GNAT_dom"/>
</dbReference>
<dbReference type="InterPro" id="IPR050680">
    <property type="entry name" value="YpeA/RimI_acetyltransf"/>
</dbReference>
<evidence type="ECO:0000256" key="1">
    <source>
        <dbReference type="ARBA" id="ARBA00022679"/>
    </source>
</evidence>
<dbReference type="GO" id="GO:0016747">
    <property type="term" value="F:acyltransferase activity, transferring groups other than amino-acyl groups"/>
    <property type="evidence" value="ECO:0007669"/>
    <property type="project" value="InterPro"/>
</dbReference>
<dbReference type="PANTHER" id="PTHR43420">
    <property type="entry name" value="ACETYLTRANSFERASE"/>
    <property type="match status" value="1"/>
</dbReference>
<dbReference type="AlphaFoldDB" id="A0AAQ3LGF5"/>
<keyword evidence="2 4" id="KW-0012">Acyltransferase</keyword>
<dbReference type="Pfam" id="PF00583">
    <property type="entry name" value="Acetyltransf_1"/>
    <property type="match status" value="1"/>
</dbReference>
<sequence length="157" mass="17580">MISLRPMRESEFSGYLDYFVPAYASEISSSHRLSYSESLVQAKLEIADDLPDGINTAGQSLLCLYDPADGPEEVIGYLWYEEDLSLHLAFINDFHILPVHQGKGLAKQALESLERELKLRGFQQIKLRVAGDNERAKHVYEGSGFCVTGINMSKPLV</sequence>
<keyword evidence="1 4" id="KW-0808">Transferase</keyword>
<reference evidence="4" key="1">
    <citation type="submission" date="2023-06" db="EMBL/GenBank/DDBJ databases">
        <authorList>
            <consortium name="Clinical and Environmental Microbiology Branch: Whole genome sequencing antimicrobial resistance pathogens in the healthcare setting"/>
        </authorList>
    </citation>
    <scope>NUCLEOTIDE SEQUENCE</scope>
    <source>
        <strain evidence="4">2021CK-01020</strain>
    </source>
</reference>
<gene>
    <name evidence="4" type="ORF">L4V69_23900</name>
</gene>
<dbReference type="Gene3D" id="3.40.630.30">
    <property type="match status" value="1"/>
</dbReference>
<organism evidence="4 5">
    <name type="scientific">Pseudomonas aeruginosa</name>
    <dbReference type="NCBI Taxonomy" id="287"/>
    <lineage>
        <taxon>Bacteria</taxon>
        <taxon>Pseudomonadati</taxon>
        <taxon>Pseudomonadota</taxon>
        <taxon>Gammaproteobacteria</taxon>
        <taxon>Pseudomonadales</taxon>
        <taxon>Pseudomonadaceae</taxon>
        <taxon>Pseudomonas</taxon>
    </lineage>
</organism>
<accession>A0AAQ3LGF5</accession>
<dbReference type="PANTHER" id="PTHR43420:SF47">
    <property type="entry name" value="N-ACETYLTRANSFERASE DOMAIN-CONTAINING PROTEIN"/>
    <property type="match status" value="1"/>
</dbReference>
<dbReference type="PROSITE" id="PS51186">
    <property type="entry name" value="GNAT"/>
    <property type="match status" value="1"/>
</dbReference>
<dbReference type="Proteomes" id="UP001297540">
    <property type="component" value="Chromosome"/>
</dbReference>
<dbReference type="SUPFAM" id="SSF55729">
    <property type="entry name" value="Acyl-CoA N-acyltransferases (Nat)"/>
    <property type="match status" value="1"/>
</dbReference>
<proteinExistence type="predicted"/>
<evidence type="ECO:0000313" key="5">
    <source>
        <dbReference type="Proteomes" id="UP001297540"/>
    </source>
</evidence>
<dbReference type="RefSeq" id="WP_023657597.1">
    <property type="nucleotide sequence ID" value="NZ_BSAT01000005.1"/>
</dbReference>
<reference evidence="4" key="2">
    <citation type="submission" date="2023-10" db="EMBL/GenBank/DDBJ databases">
        <title>Pathogen: clinical or host-associated sample.</title>
        <authorList>
            <person name="Hergert J."/>
            <person name="Casey R."/>
            <person name="Wagner J."/>
            <person name="Young E.L."/>
            <person name="Oakeson K.F."/>
        </authorList>
    </citation>
    <scope>NUCLEOTIDE SEQUENCE</scope>
    <source>
        <strain evidence="4">2021CK-01020</strain>
    </source>
</reference>
<evidence type="ECO:0000256" key="2">
    <source>
        <dbReference type="ARBA" id="ARBA00023315"/>
    </source>
</evidence>
<dbReference type="EC" id="2.3.1.-" evidence="4"/>
<feature type="domain" description="N-acetyltransferase" evidence="3">
    <location>
        <begin position="2"/>
        <end position="157"/>
    </location>
</feature>